<name>A0AA39L2W5_MICHY</name>
<sequence>MKAVIFALFFIFISAQAQYIYPQMNPYAQPMVPQAPIAYPVYPHQYAPHPPSSDNSNSNANTNGLLHSGDFCREDEDHFQNTAQAETFLRRTSVEGEEVKPRLHPAMPSPSHNKNSNINLNSAPAFAPPAGGSTGGGAAANHAPSGDSGKDAGIEGAFTEWWEIVTERIPTHARRTFSKSDTPAHANNFETIKSLINKGQTEATLRRELVSNYGTSYGQNRKSVSSDTPSHHHEARKNTGSLHDLQLSRRSKQSQSSPSLGASAGLQRSFKPQESVLKNRQAEETPPNIHNELHRKSTENSNANTNLNQLPRRSMNSASEPVNAHSETRKSSNTNKNVNVNDHGGGGGAGGSSDILELYEKLSKGDADVGPKALGGHMNRPIAERSHSNVNRNVNANVHGDMLPSALLVPDDLRRNLLAKKRYYPRPHHPNDNHNVNININGEEPMDDLAEDAQADPGSEPEPNTPAAPASDS</sequence>
<feature type="compositionally biased region" description="Acidic residues" evidence="1">
    <location>
        <begin position="444"/>
        <end position="454"/>
    </location>
</feature>
<evidence type="ECO:0000256" key="1">
    <source>
        <dbReference type="SAM" id="MobiDB-lite"/>
    </source>
</evidence>
<protein>
    <submittedName>
        <fullName evidence="3">Uncharacterized protein</fullName>
    </submittedName>
</protein>
<organism evidence="3 4">
    <name type="scientific">Microctonus hyperodae</name>
    <name type="common">Parasitoid wasp</name>
    <dbReference type="NCBI Taxonomy" id="165561"/>
    <lineage>
        <taxon>Eukaryota</taxon>
        <taxon>Metazoa</taxon>
        <taxon>Ecdysozoa</taxon>
        <taxon>Arthropoda</taxon>
        <taxon>Hexapoda</taxon>
        <taxon>Insecta</taxon>
        <taxon>Pterygota</taxon>
        <taxon>Neoptera</taxon>
        <taxon>Endopterygota</taxon>
        <taxon>Hymenoptera</taxon>
        <taxon>Apocrita</taxon>
        <taxon>Ichneumonoidea</taxon>
        <taxon>Braconidae</taxon>
        <taxon>Euphorinae</taxon>
        <taxon>Microctonus</taxon>
    </lineage>
</organism>
<reference evidence="3" key="1">
    <citation type="journal article" date="2023" name="bioRxiv">
        <title>Scaffold-level genome assemblies of two parasitoid biocontrol wasps reveal the parthenogenesis mechanism and an associated novel virus.</title>
        <authorList>
            <person name="Inwood S."/>
            <person name="Skelly J."/>
            <person name="Guhlin J."/>
            <person name="Harrop T."/>
            <person name="Goldson S."/>
            <person name="Dearden P."/>
        </authorList>
    </citation>
    <scope>NUCLEOTIDE SEQUENCE</scope>
    <source>
        <strain evidence="3">Lincoln</strain>
        <tissue evidence="3">Whole body</tissue>
    </source>
</reference>
<feature type="compositionally biased region" description="Low complexity" evidence="1">
    <location>
        <begin position="253"/>
        <end position="267"/>
    </location>
</feature>
<proteinExistence type="predicted"/>
<feature type="region of interest" description="Disordered" evidence="1">
    <location>
        <begin position="212"/>
        <end position="352"/>
    </location>
</feature>
<feature type="compositionally biased region" description="Polar residues" evidence="1">
    <location>
        <begin position="299"/>
        <end position="320"/>
    </location>
</feature>
<gene>
    <name evidence="3" type="ORF">PV327_001361</name>
</gene>
<feature type="compositionally biased region" description="Polar residues" evidence="1">
    <location>
        <begin position="212"/>
        <end position="228"/>
    </location>
</feature>
<feature type="chain" id="PRO_5041406559" evidence="2">
    <location>
        <begin position="18"/>
        <end position="473"/>
    </location>
</feature>
<dbReference type="EMBL" id="JAQQBR010000001">
    <property type="protein sequence ID" value="KAK0183308.1"/>
    <property type="molecule type" value="Genomic_DNA"/>
</dbReference>
<feature type="signal peptide" evidence="2">
    <location>
        <begin position="1"/>
        <end position="17"/>
    </location>
</feature>
<dbReference type="AlphaFoldDB" id="A0AA39L2W5"/>
<reference evidence="3" key="2">
    <citation type="submission" date="2023-03" db="EMBL/GenBank/DDBJ databases">
        <authorList>
            <person name="Inwood S.N."/>
            <person name="Skelly J.G."/>
            <person name="Guhlin J."/>
            <person name="Harrop T.W.R."/>
            <person name="Goldson S.G."/>
            <person name="Dearden P.K."/>
        </authorList>
    </citation>
    <scope>NUCLEOTIDE SEQUENCE</scope>
    <source>
        <strain evidence="3">Lincoln</strain>
        <tissue evidence="3">Whole body</tissue>
    </source>
</reference>
<feature type="compositionally biased region" description="Polar residues" evidence="1">
    <location>
        <begin position="110"/>
        <end position="122"/>
    </location>
</feature>
<feature type="region of interest" description="Disordered" evidence="1">
    <location>
        <begin position="422"/>
        <end position="473"/>
    </location>
</feature>
<keyword evidence="2" id="KW-0732">Signal</keyword>
<feature type="region of interest" description="Disordered" evidence="1">
    <location>
        <begin position="103"/>
        <end position="153"/>
    </location>
</feature>
<dbReference type="Proteomes" id="UP001168972">
    <property type="component" value="Unassembled WGS sequence"/>
</dbReference>
<evidence type="ECO:0000256" key="2">
    <source>
        <dbReference type="SAM" id="SignalP"/>
    </source>
</evidence>
<accession>A0AA39L2W5</accession>
<feature type="compositionally biased region" description="Low complexity" evidence="1">
    <location>
        <begin position="331"/>
        <end position="341"/>
    </location>
</feature>
<keyword evidence="4" id="KW-1185">Reference proteome</keyword>
<comment type="caution">
    <text evidence="3">The sequence shown here is derived from an EMBL/GenBank/DDBJ whole genome shotgun (WGS) entry which is preliminary data.</text>
</comment>
<evidence type="ECO:0000313" key="4">
    <source>
        <dbReference type="Proteomes" id="UP001168972"/>
    </source>
</evidence>
<evidence type="ECO:0000313" key="3">
    <source>
        <dbReference type="EMBL" id="KAK0183308.1"/>
    </source>
</evidence>